<comment type="caution">
    <text evidence="1">The sequence shown here is derived from an EMBL/GenBank/DDBJ whole genome shotgun (WGS) entry which is preliminary data.</text>
</comment>
<proteinExistence type="predicted"/>
<organism evidence="1 2">
    <name type="scientific">Lecanicillium saksenae</name>
    <dbReference type="NCBI Taxonomy" id="468837"/>
    <lineage>
        <taxon>Eukaryota</taxon>
        <taxon>Fungi</taxon>
        <taxon>Dikarya</taxon>
        <taxon>Ascomycota</taxon>
        <taxon>Pezizomycotina</taxon>
        <taxon>Sordariomycetes</taxon>
        <taxon>Hypocreomycetidae</taxon>
        <taxon>Hypocreales</taxon>
        <taxon>Cordycipitaceae</taxon>
        <taxon>Lecanicillium</taxon>
    </lineage>
</organism>
<evidence type="ECO:0000313" key="2">
    <source>
        <dbReference type="Proteomes" id="UP001148737"/>
    </source>
</evidence>
<accession>A0ACC1R5T8</accession>
<gene>
    <name evidence="1" type="ORF">NLG97_g1919</name>
</gene>
<dbReference type="Proteomes" id="UP001148737">
    <property type="component" value="Unassembled WGS sequence"/>
</dbReference>
<dbReference type="EMBL" id="JANAKD010000112">
    <property type="protein sequence ID" value="KAJ3497421.1"/>
    <property type="molecule type" value="Genomic_DNA"/>
</dbReference>
<protein>
    <submittedName>
        <fullName evidence="1">Uncharacterized protein</fullName>
    </submittedName>
</protein>
<sequence length="423" mass="45896">MFLQLPVEIISAITEVSPLAAQAALAQTCRSLHGICNRILYRSDSRQYGSSAIFHAIACYVDQKVIIGTLQAAATAGASLEHCRQFTKVSESPRQVFHGEICAPLYLASTKGLDDVVAFLIGSGVSLEGLPETTLSPFWGAVMAGQETAALMLLQHGASAEAAIEGLDIIHAAIQYNLLNLVDYLVVTRKVDVNSRTKSGATPIMLAISSGRGRLVPKLLRVGANAVDALLKACHDHFFTNALLLLDAAAAMPTWNSALPLSDVAHLTVFVATQKGRGTRVQQKALVRQLLLVIRRHFGSRCGPSLKQSCEPSIARANALMENLLRQLLCIDGGDTDMASLLMYHGVQPPEGTFLELLNVLQSAEFCANRPGVLRRHPKMTDVFHLVHSQCSATPKNRQGVLMRYFLRQVPSEAVELVSRMRQ</sequence>
<reference evidence="1" key="1">
    <citation type="submission" date="2022-07" db="EMBL/GenBank/DDBJ databases">
        <title>Genome Sequence of Lecanicillium saksenae.</title>
        <authorList>
            <person name="Buettner E."/>
        </authorList>
    </citation>
    <scope>NUCLEOTIDE SEQUENCE</scope>
    <source>
        <strain evidence="1">VT-O1</strain>
    </source>
</reference>
<keyword evidence="2" id="KW-1185">Reference proteome</keyword>
<evidence type="ECO:0000313" key="1">
    <source>
        <dbReference type="EMBL" id="KAJ3497421.1"/>
    </source>
</evidence>
<name>A0ACC1R5T8_9HYPO</name>